<dbReference type="EMBL" id="FMCX01000005">
    <property type="protein sequence ID" value="SCF28962.1"/>
    <property type="molecule type" value="Genomic_DNA"/>
</dbReference>
<evidence type="ECO:0000313" key="3">
    <source>
        <dbReference type="Proteomes" id="UP000199504"/>
    </source>
</evidence>
<proteinExistence type="predicted"/>
<organism evidence="2 3">
    <name type="scientific">Micromonospora mirobrigensis</name>
    <dbReference type="NCBI Taxonomy" id="262898"/>
    <lineage>
        <taxon>Bacteria</taxon>
        <taxon>Bacillati</taxon>
        <taxon>Actinomycetota</taxon>
        <taxon>Actinomycetes</taxon>
        <taxon>Micromonosporales</taxon>
        <taxon>Micromonosporaceae</taxon>
        <taxon>Micromonospora</taxon>
    </lineage>
</organism>
<feature type="domain" description="Methyltransferase type 11" evidence="1">
    <location>
        <begin position="43"/>
        <end position="137"/>
    </location>
</feature>
<keyword evidence="2" id="KW-0808">Transferase</keyword>
<protein>
    <submittedName>
        <fullName evidence="2">Methyltransferase domain-containing protein</fullName>
    </submittedName>
</protein>
<dbReference type="GO" id="GO:0032259">
    <property type="term" value="P:methylation"/>
    <property type="evidence" value="ECO:0007669"/>
    <property type="project" value="UniProtKB-KW"/>
</dbReference>
<dbReference type="InterPro" id="IPR052356">
    <property type="entry name" value="Thiol_S-MT"/>
</dbReference>
<keyword evidence="2" id="KW-0489">Methyltransferase</keyword>
<dbReference type="STRING" id="262898.GA0070564_105156"/>
<evidence type="ECO:0000313" key="2">
    <source>
        <dbReference type="EMBL" id="SCF28962.1"/>
    </source>
</evidence>
<name>A0A1C4Z7I8_9ACTN</name>
<dbReference type="Gene3D" id="3.40.50.150">
    <property type="entry name" value="Vaccinia Virus protein VP39"/>
    <property type="match status" value="1"/>
</dbReference>
<dbReference type="InterPro" id="IPR029063">
    <property type="entry name" value="SAM-dependent_MTases_sf"/>
</dbReference>
<dbReference type="CDD" id="cd02440">
    <property type="entry name" value="AdoMet_MTases"/>
    <property type="match status" value="1"/>
</dbReference>
<reference evidence="3" key="1">
    <citation type="submission" date="2016-06" db="EMBL/GenBank/DDBJ databases">
        <authorList>
            <person name="Varghese N."/>
            <person name="Submissions Spin"/>
        </authorList>
    </citation>
    <scope>NUCLEOTIDE SEQUENCE [LARGE SCALE GENOMIC DNA]</scope>
    <source>
        <strain evidence="3">DSM 44830</strain>
    </source>
</reference>
<dbReference type="GO" id="GO:0008757">
    <property type="term" value="F:S-adenosylmethionine-dependent methyltransferase activity"/>
    <property type="evidence" value="ECO:0007669"/>
    <property type="project" value="InterPro"/>
</dbReference>
<keyword evidence="3" id="KW-1185">Reference proteome</keyword>
<dbReference type="Proteomes" id="UP000199504">
    <property type="component" value="Unassembled WGS sequence"/>
</dbReference>
<dbReference type="Pfam" id="PF08241">
    <property type="entry name" value="Methyltransf_11"/>
    <property type="match status" value="1"/>
</dbReference>
<evidence type="ECO:0000259" key="1">
    <source>
        <dbReference type="Pfam" id="PF08241"/>
    </source>
</evidence>
<dbReference type="SUPFAM" id="SSF53335">
    <property type="entry name" value="S-adenosyl-L-methionine-dependent methyltransferases"/>
    <property type="match status" value="1"/>
</dbReference>
<dbReference type="PANTHER" id="PTHR45036:SF1">
    <property type="entry name" value="METHYLTRANSFERASE LIKE 7A"/>
    <property type="match status" value="1"/>
</dbReference>
<sequence>MPPTRVSHPIFARLYERASVSLDQAGVAEHRRRLVAGLRGRVVEVGAGNGRMFPHYPPAVTDVLAVEPEPRLRAAATTAAATAPVPVTVVDGVADALPLHDGAVDAVVTALVLCTVPDQAAALREAYRVLRPGGELRFYEHVQAESPGGLRRVQRALDATLWPLFCGGCHTARDTVAAIVAAGFEITELDRFRFPPGSALTPASPHVLGVARRP</sequence>
<dbReference type="InterPro" id="IPR013216">
    <property type="entry name" value="Methyltransf_11"/>
</dbReference>
<gene>
    <name evidence="2" type="ORF">GA0070564_105156</name>
</gene>
<dbReference type="RefSeq" id="WP_091609839.1">
    <property type="nucleotide sequence ID" value="NZ_FMCX01000005.1"/>
</dbReference>
<dbReference type="PANTHER" id="PTHR45036">
    <property type="entry name" value="METHYLTRANSFERASE LIKE 7B"/>
    <property type="match status" value="1"/>
</dbReference>
<dbReference type="OrthoDB" id="65624at2"/>
<dbReference type="AlphaFoldDB" id="A0A1C4Z7I8"/>
<accession>A0A1C4Z7I8</accession>